<comment type="caution">
    <text evidence="5">The sequence shown here is derived from an EMBL/GenBank/DDBJ whole genome shotgun (WGS) entry which is preliminary data.</text>
</comment>
<keyword evidence="6" id="KW-1185">Reference proteome</keyword>
<keyword evidence="1" id="KW-0812">Transmembrane</keyword>
<dbReference type="NCBIfam" id="TIGR00254">
    <property type="entry name" value="GGDEF"/>
    <property type="match status" value="1"/>
</dbReference>
<dbReference type="InterPro" id="IPR000160">
    <property type="entry name" value="GGDEF_dom"/>
</dbReference>
<feature type="transmembrane region" description="Helical" evidence="1">
    <location>
        <begin position="21"/>
        <end position="43"/>
    </location>
</feature>
<dbReference type="Gene3D" id="6.10.340.10">
    <property type="match status" value="1"/>
</dbReference>
<dbReference type="SUPFAM" id="SSF141868">
    <property type="entry name" value="EAL domain-like"/>
    <property type="match status" value="1"/>
</dbReference>
<feature type="domain" description="GGDEF" evidence="4">
    <location>
        <begin position="378"/>
        <end position="508"/>
    </location>
</feature>
<dbReference type="InterPro" id="IPR035919">
    <property type="entry name" value="EAL_sf"/>
</dbReference>
<reference evidence="5" key="1">
    <citation type="submission" date="2023-07" db="EMBL/GenBank/DDBJ databases">
        <title>Bacterial whole genome sequence for Sphingobium sp. HBC34.</title>
        <authorList>
            <person name="Le V."/>
            <person name="Ko S.-R."/>
            <person name="Ahn C.-Y."/>
            <person name="Oh H.-M."/>
        </authorList>
    </citation>
    <scope>NUCLEOTIDE SEQUENCE</scope>
    <source>
        <strain evidence="5">HBC34</strain>
    </source>
</reference>
<dbReference type="Pfam" id="PF00563">
    <property type="entry name" value="EAL"/>
    <property type="match status" value="1"/>
</dbReference>
<feature type="domain" description="HAMP" evidence="3">
    <location>
        <begin position="293"/>
        <end position="344"/>
    </location>
</feature>
<dbReference type="SMART" id="SM00304">
    <property type="entry name" value="HAMP"/>
    <property type="match status" value="1"/>
</dbReference>
<dbReference type="PROSITE" id="PS50885">
    <property type="entry name" value="HAMP"/>
    <property type="match status" value="1"/>
</dbReference>
<dbReference type="CDD" id="cd01949">
    <property type="entry name" value="GGDEF"/>
    <property type="match status" value="1"/>
</dbReference>
<protein>
    <submittedName>
        <fullName evidence="5">EAL domain-containing protein</fullName>
    </submittedName>
</protein>
<evidence type="ECO:0000259" key="2">
    <source>
        <dbReference type="PROSITE" id="PS50883"/>
    </source>
</evidence>
<dbReference type="Gene3D" id="3.30.70.270">
    <property type="match status" value="1"/>
</dbReference>
<dbReference type="CDD" id="cd01948">
    <property type="entry name" value="EAL"/>
    <property type="match status" value="1"/>
</dbReference>
<dbReference type="Proteomes" id="UP001176471">
    <property type="component" value="Unassembled WGS sequence"/>
</dbReference>
<dbReference type="Gene3D" id="3.20.20.450">
    <property type="entry name" value="EAL domain"/>
    <property type="match status" value="1"/>
</dbReference>
<dbReference type="RefSeq" id="WP_304536022.1">
    <property type="nucleotide sequence ID" value="NZ_JAUQOM010000004.1"/>
</dbReference>
<dbReference type="PANTHER" id="PTHR44757">
    <property type="entry name" value="DIGUANYLATE CYCLASE DGCP"/>
    <property type="match status" value="1"/>
</dbReference>
<dbReference type="InterPro" id="IPR029787">
    <property type="entry name" value="Nucleotide_cyclase"/>
</dbReference>
<dbReference type="SUPFAM" id="SSF55073">
    <property type="entry name" value="Nucleotide cyclase"/>
    <property type="match status" value="1"/>
</dbReference>
<keyword evidence="1" id="KW-1133">Transmembrane helix</keyword>
<sequence>MKGALFRRRLRRGLRHMRSALTVKMTLLYGALFVAIMGMSLYATRNAIDHYADRTVRQEMAIGSALFARMATLQFRQLDQSATVLASDFGFRTAVGTSDAPTIASALDSLKRRFGIDHALFVSVDGALAGDTDMLTETESSQLYDALDSGRRQGIVGWRGQSHMVAAAPVRAPMLTGWVVFSRNMGPKELAQLAQLSAVDLNPRLLPVAALPAGLRTTKSDDITTREWRRGSDDMLVQARPVENLVPSAPRMLVLEYSLTDAMAAYAPILNALLAFGLIGTLLALWGAFVMSRNLARPIIALESAARKVSSGEHAQVKVETRDEIGRLARSFNRMVNAVEMRERQIAHMAFHDGLTGLANRTLLREQIALYHQRAGKEGFALFCLDLDNFKAVNDTLGHPVGDALLCDVAARLAQTCPAGFVARLGGDEFALLVDDGAGHADQIGRAIVNSLAQPFHVNGHRIVAGASVGIALAPQDGADATMLLKNADLALYRAKQDGKGSHRFFEPAMDAEAQARRAMEVDLHDALRNGELELHFQPLFGLSQNRVTAFEALLRWNHPVRGMVSPLQFIPLAEETGLIIPIGEWVIHEACRVAASWPDHIRIAVNVSPVQFRSSTLNSIVLQGLARSGLDPQRLELEITESLFIDNVEATLASLHSLRTLGVRVALDDFGTGYSSLSYLRSFPFDKLKIDRSFIVDLLAHEGATAIIRAITTLADALGMETTAEGVENSDQLDILRAQGCGQIQGYFFSKPIPAGDVAQLLQKLDQDRRAA</sequence>
<evidence type="ECO:0000259" key="4">
    <source>
        <dbReference type="PROSITE" id="PS50887"/>
    </source>
</evidence>
<keyword evidence="1" id="KW-0472">Membrane</keyword>
<feature type="domain" description="EAL" evidence="2">
    <location>
        <begin position="517"/>
        <end position="767"/>
    </location>
</feature>
<name>A0ABT8ZN98_9SPHN</name>
<dbReference type="Pfam" id="PF00672">
    <property type="entry name" value="HAMP"/>
    <property type="match status" value="1"/>
</dbReference>
<dbReference type="InterPro" id="IPR052155">
    <property type="entry name" value="Biofilm_reg_signaling"/>
</dbReference>
<evidence type="ECO:0000313" key="5">
    <source>
        <dbReference type="EMBL" id="MDO7835598.1"/>
    </source>
</evidence>
<dbReference type="InterPro" id="IPR003660">
    <property type="entry name" value="HAMP_dom"/>
</dbReference>
<organism evidence="5 6">
    <name type="scientific">Sphingobium cyanobacteriorum</name>
    <dbReference type="NCBI Taxonomy" id="3063954"/>
    <lineage>
        <taxon>Bacteria</taxon>
        <taxon>Pseudomonadati</taxon>
        <taxon>Pseudomonadota</taxon>
        <taxon>Alphaproteobacteria</taxon>
        <taxon>Sphingomonadales</taxon>
        <taxon>Sphingomonadaceae</taxon>
        <taxon>Sphingobium</taxon>
    </lineage>
</organism>
<dbReference type="SMART" id="SM00052">
    <property type="entry name" value="EAL"/>
    <property type="match status" value="1"/>
</dbReference>
<evidence type="ECO:0000256" key="1">
    <source>
        <dbReference type="SAM" id="Phobius"/>
    </source>
</evidence>
<dbReference type="EMBL" id="JAUQOM010000004">
    <property type="protein sequence ID" value="MDO7835598.1"/>
    <property type="molecule type" value="Genomic_DNA"/>
</dbReference>
<proteinExistence type="predicted"/>
<dbReference type="Pfam" id="PF00990">
    <property type="entry name" value="GGDEF"/>
    <property type="match status" value="1"/>
</dbReference>
<dbReference type="SUPFAM" id="SSF158472">
    <property type="entry name" value="HAMP domain-like"/>
    <property type="match status" value="1"/>
</dbReference>
<dbReference type="InterPro" id="IPR001633">
    <property type="entry name" value="EAL_dom"/>
</dbReference>
<gene>
    <name evidence="5" type="ORF">Q4610_11140</name>
</gene>
<dbReference type="InterPro" id="IPR043128">
    <property type="entry name" value="Rev_trsase/Diguanyl_cyclase"/>
</dbReference>
<feature type="transmembrane region" description="Helical" evidence="1">
    <location>
        <begin position="265"/>
        <end position="289"/>
    </location>
</feature>
<dbReference type="PANTHER" id="PTHR44757:SF2">
    <property type="entry name" value="BIOFILM ARCHITECTURE MAINTENANCE PROTEIN MBAA"/>
    <property type="match status" value="1"/>
</dbReference>
<dbReference type="CDD" id="cd06225">
    <property type="entry name" value="HAMP"/>
    <property type="match status" value="1"/>
</dbReference>
<dbReference type="PROSITE" id="PS50887">
    <property type="entry name" value="GGDEF"/>
    <property type="match status" value="1"/>
</dbReference>
<evidence type="ECO:0000313" key="6">
    <source>
        <dbReference type="Proteomes" id="UP001176471"/>
    </source>
</evidence>
<evidence type="ECO:0000259" key="3">
    <source>
        <dbReference type="PROSITE" id="PS50885"/>
    </source>
</evidence>
<accession>A0ABT8ZN98</accession>
<dbReference type="SMART" id="SM00267">
    <property type="entry name" value="GGDEF"/>
    <property type="match status" value="1"/>
</dbReference>
<dbReference type="PROSITE" id="PS50883">
    <property type="entry name" value="EAL"/>
    <property type="match status" value="1"/>
</dbReference>